<dbReference type="PROSITE" id="PS50072">
    <property type="entry name" value="CSA_PPIASE_2"/>
    <property type="match status" value="1"/>
</dbReference>
<dbReference type="CDD" id="cd00317">
    <property type="entry name" value="cyclophilin"/>
    <property type="match status" value="1"/>
</dbReference>
<dbReference type="SUPFAM" id="SSF50891">
    <property type="entry name" value="Cyclophilin-like"/>
    <property type="match status" value="1"/>
</dbReference>
<dbReference type="AlphaFoldDB" id="A0A2M7AST9"/>
<dbReference type="PROSITE" id="PS51257">
    <property type="entry name" value="PROKAR_LIPOPROTEIN"/>
    <property type="match status" value="1"/>
</dbReference>
<dbReference type="PROSITE" id="PS00170">
    <property type="entry name" value="CSA_PPIASE_1"/>
    <property type="match status" value="1"/>
</dbReference>
<comment type="caution">
    <text evidence="6">The sequence shown here is derived from an EMBL/GenBank/DDBJ whole genome shotgun (WGS) entry which is preliminary data.</text>
</comment>
<gene>
    <name evidence="6" type="ORF">COS78_01000</name>
</gene>
<evidence type="ECO:0000259" key="5">
    <source>
        <dbReference type="PROSITE" id="PS50072"/>
    </source>
</evidence>
<comment type="similarity">
    <text evidence="3">Belongs to the cyclophilin-type PPIase family.</text>
</comment>
<feature type="chain" id="PRO_5014649960" description="Peptidyl-prolyl cis-trans isomerase" evidence="4">
    <location>
        <begin position="16"/>
        <end position="192"/>
    </location>
</feature>
<keyword evidence="1 3" id="KW-0697">Rotamase</keyword>
<dbReference type="InterPro" id="IPR029000">
    <property type="entry name" value="Cyclophilin-like_dom_sf"/>
</dbReference>
<dbReference type="EC" id="5.2.1.8" evidence="3"/>
<proteinExistence type="inferred from homology"/>
<evidence type="ECO:0000256" key="3">
    <source>
        <dbReference type="RuleBase" id="RU363019"/>
    </source>
</evidence>
<organism evidence="6 7">
    <name type="scientific">Candidatus Shapirobacteria bacterium CG06_land_8_20_14_3_00_40_12</name>
    <dbReference type="NCBI Taxonomy" id="1974881"/>
    <lineage>
        <taxon>Bacteria</taxon>
        <taxon>Candidatus Shapironibacteriota</taxon>
    </lineage>
</organism>
<comment type="catalytic activity">
    <reaction evidence="3">
        <text>[protein]-peptidylproline (omega=180) = [protein]-peptidylproline (omega=0)</text>
        <dbReference type="Rhea" id="RHEA:16237"/>
        <dbReference type="Rhea" id="RHEA-COMP:10747"/>
        <dbReference type="Rhea" id="RHEA-COMP:10748"/>
        <dbReference type="ChEBI" id="CHEBI:83833"/>
        <dbReference type="ChEBI" id="CHEBI:83834"/>
        <dbReference type="EC" id="5.2.1.8"/>
    </reaction>
</comment>
<evidence type="ECO:0000256" key="4">
    <source>
        <dbReference type="SAM" id="SignalP"/>
    </source>
</evidence>
<name>A0A2M7AST9_9BACT</name>
<keyword evidence="4" id="KW-0732">Signal</keyword>
<dbReference type="GO" id="GO:0006457">
    <property type="term" value="P:protein folding"/>
    <property type="evidence" value="ECO:0007669"/>
    <property type="project" value="InterPro"/>
</dbReference>
<dbReference type="Gene3D" id="2.40.100.10">
    <property type="entry name" value="Cyclophilin-like"/>
    <property type="match status" value="1"/>
</dbReference>
<feature type="signal peptide" evidence="4">
    <location>
        <begin position="1"/>
        <end position="15"/>
    </location>
</feature>
<dbReference type="InterPro" id="IPR020892">
    <property type="entry name" value="Cyclophilin-type_PPIase_CS"/>
</dbReference>
<dbReference type="Proteomes" id="UP000231407">
    <property type="component" value="Unassembled WGS sequence"/>
</dbReference>
<evidence type="ECO:0000313" key="6">
    <source>
        <dbReference type="EMBL" id="PIU73685.1"/>
    </source>
</evidence>
<reference evidence="7" key="1">
    <citation type="submission" date="2017-09" db="EMBL/GenBank/DDBJ databases">
        <title>Depth-based differentiation of microbial function through sediment-hosted aquifers and enrichment of novel symbionts in the deep terrestrial subsurface.</title>
        <authorList>
            <person name="Probst A.J."/>
            <person name="Ladd B."/>
            <person name="Jarett J.K."/>
            <person name="Geller-Mcgrath D.E."/>
            <person name="Sieber C.M.K."/>
            <person name="Emerson J.B."/>
            <person name="Anantharaman K."/>
            <person name="Thomas B.C."/>
            <person name="Malmstrom R."/>
            <person name="Stieglmeier M."/>
            <person name="Klingl A."/>
            <person name="Woyke T."/>
            <person name="Ryan C.M."/>
            <person name="Banfield J.F."/>
        </authorList>
    </citation>
    <scope>NUCLEOTIDE SEQUENCE [LARGE SCALE GENOMIC DNA]</scope>
</reference>
<dbReference type="InterPro" id="IPR002130">
    <property type="entry name" value="Cyclophilin-type_PPIase_dom"/>
</dbReference>
<evidence type="ECO:0000256" key="1">
    <source>
        <dbReference type="ARBA" id="ARBA00023110"/>
    </source>
</evidence>
<protein>
    <recommendedName>
        <fullName evidence="3">Peptidyl-prolyl cis-trans isomerase</fullName>
        <shortName evidence="3">PPIase</shortName>
        <ecNumber evidence="3">5.2.1.8</ecNumber>
    </recommendedName>
</protein>
<sequence length="192" mass="20280">MKIIILLLVSFMLSACGLKDKSNVLPPAPSSIPLLSVTPKPSSTMTNTTDTVVALNTKNGQIVLKLYADVAPNTVANFLKKTNSGFYNGLSFHRVITGFMAQGGDPLGTGIGGGTQASEINTRPFVRGTIGLARGGDKAFSNDSQFFICFTTEGCQHLTGDYVNFGEVVSGLEVLDKIVQGDKIVSITTTTK</sequence>
<dbReference type="EMBL" id="PEWA01000013">
    <property type="protein sequence ID" value="PIU73685.1"/>
    <property type="molecule type" value="Genomic_DNA"/>
</dbReference>
<dbReference type="Pfam" id="PF00160">
    <property type="entry name" value="Pro_isomerase"/>
    <property type="match status" value="1"/>
</dbReference>
<keyword evidence="2 3" id="KW-0413">Isomerase</keyword>
<evidence type="ECO:0000256" key="2">
    <source>
        <dbReference type="ARBA" id="ARBA00023235"/>
    </source>
</evidence>
<comment type="function">
    <text evidence="3">PPIases accelerate the folding of proteins. It catalyzes the cis-trans isomerization of proline imidic peptide bonds in oligopeptides.</text>
</comment>
<dbReference type="PANTHER" id="PTHR45625:SF4">
    <property type="entry name" value="PEPTIDYLPROLYL ISOMERASE DOMAIN AND WD REPEAT-CONTAINING PROTEIN 1"/>
    <property type="match status" value="1"/>
</dbReference>
<evidence type="ECO:0000313" key="7">
    <source>
        <dbReference type="Proteomes" id="UP000231407"/>
    </source>
</evidence>
<accession>A0A2M7AST9</accession>
<dbReference type="PRINTS" id="PR00153">
    <property type="entry name" value="CSAPPISMRASE"/>
</dbReference>
<dbReference type="PANTHER" id="PTHR45625">
    <property type="entry name" value="PEPTIDYL-PROLYL CIS-TRANS ISOMERASE-RELATED"/>
    <property type="match status" value="1"/>
</dbReference>
<dbReference type="GO" id="GO:0003755">
    <property type="term" value="F:peptidyl-prolyl cis-trans isomerase activity"/>
    <property type="evidence" value="ECO:0007669"/>
    <property type="project" value="UniProtKB-UniRule"/>
</dbReference>
<feature type="domain" description="PPIase cyclophilin-type" evidence="5">
    <location>
        <begin position="52"/>
        <end position="178"/>
    </location>
</feature>
<dbReference type="InterPro" id="IPR044666">
    <property type="entry name" value="Cyclophilin_A-like"/>
</dbReference>